<gene>
    <name evidence="2" type="ORF">Tci_932683</name>
</gene>
<protein>
    <recommendedName>
        <fullName evidence="1">Chromo domain-containing protein</fullName>
    </recommendedName>
</protein>
<organism evidence="2">
    <name type="scientific">Tanacetum cinerariifolium</name>
    <name type="common">Dalmatian daisy</name>
    <name type="synonym">Chrysanthemum cinerariifolium</name>
    <dbReference type="NCBI Taxonomy" id="118510"/>
    <lineage>
        <taxon>Eukaryota</taxon>
        <taxon>Viridiplantae</taxon>
        <taxon>Streptophyta</taxon>
        <taxon>Embryophyta</taxon>
        <taxon>Tracheophyta</taxon>
        <taxon>Spermatophyta</taxon>
        <taxon>Magnoliopsida</taxon>
        <taxon>eudicotyledons</taxon>
        <taxon>Gunneridae</taxon>
        <taxon>Pentapetalae</taxon>
        <taxon>asterids</taxon>
        <taxon>campanulids</taxon>
        <taxon>Asterales</taxon>
        <taxon>Asteraceae</taxon>
        <taxon>Asteroideae</taxon>
        <taxon>Anthemideae</taxon>
        <taxon>Anthemidinae</taxon>
        <taxon>Tanacetum</taxon>
    </lineage>
</organism>
<feature type="non-terminal residue" evidence="2">
    <location>
        <position position="80"/>
    </location>
</feature>
<dbReference type="Pfam" id="PF00385">
    <property type="entry name" value="Chromo"/>
    <property type="match status" value="1"/>
</dbReference>
<dbReference type="Gene3D" id="2.40.50.40">
    <property type="match status" value="1"/>
</dbReference>
<feature type="non-terminal residue" evidence="2">
    <location>
        <position position="1"/>
    </location>
</feature>
<dbReference type="SUPFAM" id="SSF54160">
    <property type="entry name" value="Chromo domain-like"/>
    <property type="match status" value="1"/>
</dbReference>
<dbReference type="InterPro" id="IPR016197">
    <property type="entry name" value="Chromo-like_dom_sf"/>
</dbReference>
<dbReference type="AlphaFoldDB" id="A0A699XY77"/>
<evidence type="ECO:0000259" key="1">
    <source>
        <dbReference type="Pfam" id="PF00385"/>
    </source>
</evidence>
<evidence type="ECO:0000313" key="2">
    <source>
        <dbReference type="EMBL" id="GFD60714.1"/>
    </source>
</evidence>
<dbReference type="EMBL" id="BKCJ011881508">
    <property type="protein sequence ID" value="GFD60714.1"/>
    <property type="molecule type" value="Genomic_DNA"/>
</dbReference>
<comment type="caution">
    <text evidence="2">The sequence shown here is derived from an EMBL/GenBank/DDBJ whole genome shotgun (WGS) entry which is preliminary data.</text>
</comment>
<feature type="domain" description="Chromo" evidence="1">
    <location>
        <begin position="17"/>
        <end position="40"/>
    </location>
</feature>
<accession>A0A699XY77</accession>
<sequence length="80" mass="9734">DHRPLEGTEVDPSYAQKQDFEYLIKWQDKAHYHSTWEDYRTAATYKGFRKLDNYFKGPVMADMYATYKKKSEPEEYEQHM</sequence>
<proteinExistence type="predicted"/>
<reference evidence="2" key="1">
    <citation type="journal article" date="2019" name="Sci. Rep.">
        <title>Draft genome of Tanacetum cinerariifolium, the natural source of mosquito coil.</title>
        <authorList>
            <person name="Yamashiro T."/>
            <person name="Shiraishi A."/>
            <person name="Satake H."/>
            <person name="Nakayama K."/>
        </authorList>
    </citation>
    <scope>NUCLEOTIDE SEQUENCE</scope>
</reference>
<dbReference type="InterPro" id="IPR023780">
    <property type="entry name" value="Chromo_domain"/>
</dbReference>
<name>A0A699XY77_TANCI</name>